<comment type="cofactor">
    <cofactor evidence="1 4">
        <name>pyridoxal 5'-phosphate</name>
        <dbReference type="ChEBI" id="CHEBI:597326"/>
    </cofactor>
</comment>
<dbReference type="InterPro" id="IPR009006">
    <property type="entry name" value="Ala_racemase/Decarboxylase_C"/>
</dbReference>
<comment type="pathway">
    <text evidence="4">Amino-acid biosynthesis; D-alanine biosynthesis; D-alanine from L-alanine: step 1/1.</text>
</comment>
<comment type="function">
    <text evidence="4">Catalyzes the interconversion of L-alanine and D-alanine. May also act on other amino acids.</text>
</comment>
<proteinExistence type="inferred from homology"/>
<dbReference type="HAMAP" id="MF_01201">
    <property type="entry name" value="Ala_racemase"/>
    <property type="match status" value="1"/>
</dbReference>
<dbReference type="Gene3D" id="3.20.20.10">
    <property type="entry name" value="Alanine racemase"/>
    <property type="match status" value="1"/>
</dbReference>
<evidence type="ECO:0000259" key="5">
    <source>
        <dbReference type="SMART" id="SM01005"/>
    </source>
</evidence>
<feature type="modified residue" description="N6-(pyridoxal phosphate)lysine" evidence="4">
    <location>
        <position position="35"/>
    </location>
</feature>
<dbReference type="SUPFAM" id="SSF51419">
    <property type="entry name" value="PLP-binding barrel"/>
    <property type="match status" value="1"/>
</dbReference>
<dbReference type="PANTHER" id="PTHR30511">
    <property type="entry name" value="ALANINE RACEMASE"/>
    <property type="match status" value="1"/>
</dbReference>
<evidence type="ECO:0000313" key="6">
    <source>
        <dbReference type="EMBL" id="MFC6673045.1"/>
    </source>
</evidence>
<dbReference type="RefSeq" id="WP_379911441.1">
    <property type="nucleotide sequence ID" value="NZ_JBHSWE010000001.1"/>
</dbReference>
<dbReference type="InterPro" id="IPR029066">
    <property type="entry name" value="PLP-binding_barrel"/>
</dbReference>
<accession>A0ABW2A6N1</accession>
<evidence type="ECO:0000313" key="7">
    <source>
        <dbReference type="Proteomes" id="UP001596422"/>
    </source>
</evidence>
<dbReference type="InterPro" id="IPR020622">
    <property type="entry name" value="Ala_racemase_pyridoxalP-BS"/>
</dbReference>
<dbReference type="EC" id="5.1.1.1" evidence="4"/>
<dbReference type="InterPro" id="IPR001608">
    <property type="entry name" value="Ala_racemase_N"/>
</dbReference>
<dbReference type="GO" id="GO:0008784">
    <property type="term" value="F:alanine racemase activity"/>
    <property type="evidence" value="ECO:0007669"/>
    <property type="project" value="UniProtKB-EC"/>
</dbReference>
<dbReference type="EMBL" id="JBHSWE010000001">
    <property type="protein sequence ID" value="MFC6673045.1"/>
    <property type="molecule type" value="Genomic_DNA"/>
</dbReference>
<dbReference type="Proteomes" id="UP001596422">
    <property type="component" value="Unassembled WGS sequence"/>
</dbReference>
<feature type="active site" description="Proton acceptor; specific for D-alanine" evidence="4">
    <location>
        <position position="35"/>
    </location>
</feature>
<dbReference type="Gene3D" id="2.40.37.10">
    <property type="entry name" value="Lyase, Ornithine Decarboxylase, Chain A, domain 1"/>
    <property type="match status" value="1"/>
</dbReference>
<keyword evidence="2 4" id="KW-0663">Pyridoxal phosphate</keyword>
<keyword evidence="7" id="KW-1185">Reference proteome</keyword>
<feature type="domain" description="Alanine racemase C-terminal" evidence="5">
    <location>
        <begin position="234"/>
        <end position="358"/>
    </location>
</feature>
<organism evidence="6 7">
    <name type="scientific">Marinobacterium aestuariivivens</name>
    <dbReference type="NCBI Taxonomy" id="1698799"/>
    <lineage>
        <taxon>Bacteria</taxon>
        <taxon>Pseudomonadati</taxon>
        <taxon>Pseudomonadota</taxon>
        <taxon>Gammaproteobacteria</taxon>
        <taxon>Oceanospirillales</taxon>
        <taxon>Oceanospirillaceae</taxon>
        <taxon>Marinobacterium</taxon>
    </lineage>
</organism>
<dbReference type="SUPFAM" id="SSF50621">
    <property type="entry name" value="Alanine racemase C-terminal domain-like"/>
    <property type="match status" value="1"/>
</dbReference>
<dbReference type="Pfam" id="PF01168">
    <property type="entry name" value="Ala_racemase_N"/>
    <property type="match status" value="1"/>
</dbReference>
<comment type="similarity">
    <text evidence="4">Belongs to the alanine racemase family.</text>
</comment>
<name>A0ABW2A6N1_9GAMM</name>
<dbReference type="CDD" id="cd06827">
    <property type="entry name" value="PLPDE_III_AR_proteobact"/>
    <property type="match status" value="1"/>
</dbReference>
<gene>
    <name evidence="6" type="primary">alr</name>
    <name evidence="6" type="ORF">ACFQDL_25360</name>
</gene>
<comment type="catalytic activity">
    <reaction evidence="4">
        <text>L-alanine = D-alanine</text>
        <dbReference type="Rhea" id="RHEA:20249"/>
        <dbReference type="ChEBI" id="CHEBI:57416"/>
        <dbReference type="ChEBI" id="CHEBI:57972"/>
        <dbReference type="EC" id="5.1.1.1"/>
    </reaction>
</comment>
<evidence type="ECO:0000256" key="2">
    <source>
        <dbReference type="ARBA" id="ARBA00022898"/>
    </source>
</evidence>
<protein>
    <recommendedName>
        <fullName evidence="4">Alanine racemase</fullName>
        <ecNumber evidence="4">5.1.1.1</ecNumber>
    </recommendedName>
</protein>
<keyword evidence="3 4" id="KW-0413">Isomerase</keyword>
<reference evidence="7" key="1">
    <citation type="journal article" date="2019" name="Int. J. Syst. Evol. Microbiol.">
        <title>The Global Catalogue of Microorganisms (GCM) 10K type strain sequencing project: providing services to taxonomists for standard genome sequencing and annotation.</title>
        <authorList>
            <consortium name="The Broad Institute Genomics Platform"/>
            <consortium name="The Broad Institute Genome Sequencing Center for Infectious Disease"/>
            <person name="Wu L."/>
            <person name="Ma J."/>
        </authorList>
    </citation>
    <scope>NUCLEOTIDE SEQUENCE [LARGE SCALE GENOMIC DNA]</scope>
    <source>
        <strain evidence="7">NBRC 111756</strain>
    </source>
</reference>
<dbReference type="NCBIfam" id="TIGR00492">
    <property type="entry name" value="alr"/>
    <property type="match status" value="1"/>
</dbReference>
<feature type="binding site" evidence="4">
    <location>
        <position position="131"/>
    </location>
    <ligand>
        <name>substrate</name>
    </ligand>
</feature>
<feature type="binding site" evidence="4">
    <location>
        <position position="303"/>
    </location>
    <ligand>
        <name>substrate</name>
    </ligand>
</feature>
<sequence length="360" mass="39417">MSRAARASIDLDAIRHNYRLAKSQSSRARAAAIIKANAYGHGAIAVARALHTEADAFGVACIEEAVELRDAGIGQPIVLLEGFFEADELDYIARHNLWTAIHSVHQIEALARAQLPNPVNVWLKMDSGMHRLGIEPDRFQQAYRRLRSLDQVADITLMSHFACADELDLDVTREQIRRFDQAAEGIDAPQSLSNSPATLAWPEAHRDWLRPGLMLYGATPFEVEQAQAAKLQAAMTLTTEIIAIHDLQTGDAVGYGAGFVCQRPSRIATLAMGYGDGYPRHAVNGTPVVVNGQRTVTAGRVSMDMMTIDITDIPGTAIGNKVELWGSQLPVSEVARYCGTIPYTLLTCLTRRVAIEYRNA</sequence>
<comment type="caution">
    <text evidence="6">The sequence shown here is derived from an EMBL/GenBank/DDBJ whole genome shotgun (WGS) entry which is preliminary data.</text>
</comment>
<dbReference type="PRINTS" id="PR00992">
    <property type="entry name" value="ALARACEMASE"/>
</dbReference>
<dbReference type="InterPro" id="IPR000821">
    <property type="entry name" value="Ala_racemase"/>
</dbReference>
<dbReference type="InterPro" id="IPR011079">
    <property type="entry name" value="Ala_racemase_C"/>
</dbReference>
<dbReference type="PANTHER" id="PTHR30511:SF0">
    <property type="entry name" value="ALANINE RACEMASE, CATABOLIC-RELATED"/>
    <property type="match status" value="1"/>
</dbReference>
<feature type="active site" description="Proton acceptor; specific for L-alanine" evidence="4">
    <location>
        <position position="255"/>
    </location>
</feature>
<evidence type="ECO:0000256" key="3">
    <source>
        <dbReference type="ARBA" id="ARBA00023235"/>
    </source>
</evidence>
<dbReference type="PROSITE" id="PS00395">
    <property type="entry name" value="ALANINE_RACEMASE"/>
    <property type="match status" value="1"/>
</dbReference>
<dbReference type="Pfam" id="PF00842">
    <property type="entry name" value="Ala_racemase_C"/>
    <property type="match status" value="1"/>
</dbReference>
<evidence type="ECO:0000256" key="1">
    <source>
        <dbReference type="ARBA" id="ARBA00001933"/>
    </source>
</evidence>
<dbReference type="SMART" id="SM01005">
    <property type="entry name" value="Ala_racemase_C"/>
    <property type="match status" value="1"/>
</dbReference>
<evidence type="ECO:0000256" key="4">
    <source>
        <dbReference type="HAMAP-Rule" id="MF_01201"/>
    </source>
</evidence>